<name>A0A109RCU8_9LACT</name>
<evidence type="ECO:0000313" key="8">
    <source>
        <dbReference type="Proteomes" id="UP000234239"/>
    </source>
</evidence>
<proteinExistence type="predicted"/>
<gene>
    <name evidence="6" type="primary">citD</name>
    <name evidence="5" type="ORF">AWM72_00850</name>
    <name evidence="6" type="ORF">CYJ28_08775</name>
</gene>
<dbReference type="OrthoDB" id="1120942at2"/>
<dbReference type="EMBL" id="CP014160">
    <property type="protein sequence ID" value="AMB93416.1"/>
    <property type="molecule type" value="Genomic_DNA"/>
</dbReference>
<keyword evidence="7" id="KW-1185">Reference proteome</keyword>
<keyword evidence="3 4" id="KW-0597">Phosphoprotein</keyword>
<protein>
    <submittedName>
        <fullName evidence="5">Citrate lyase ACP</fullName>
    </submittedName>
    <submittedName>
        <fullName evidence="6">Citrate lyase acyl carrier protein</fullName>
    </submittedName>
</protein>
<evidence type="ECO:0000313" key="5">
    <source>
        <dbReference type="EMBL" id="AMB93416.1"/>
    </source>
</evidence>
<feature type="modified residue" description="O-(phosphoribosyl dephospho-coenzyme A)serine" evidence="4">
    <location>
        <position position="14"/>
    </location>
</feature>
<dbReference type="Proteomes" id="UP000234239">
    <property type="component" value="Unassembled WGS sequence"/>
</dbReference>
<dbReference type="RefSeq" id="WP_067971807.1">
    <property type="nucleotide sequence ID" value="NZ_CAJHKM010000003.1"/>
</dbReference>
<evidence type="ECO:0000256" key="1">
    <source>
        <dbReference type="ARBA" id="ARBA00004496"/>
    </source>
</evidence>
<dbReference type="NCBIfam" id="NF009726">
    <property type="entry name" value="PRK13253.1"/>
    <property type="match status" value="1"/>
</dbReference>
<keyword evidence="2" id="KW-0963">Cytoplasm</keyword>
<dbReference type="NCBIfam" id="TIGR01608">
    <property type="entry name" value="citD"/>
    <property type="match status" value="1"/>
</dbReference>
<reference evidence="7" key="2">
    <citation type="submission" date="2016-01" db="EMBL/GenBank/DDBJ databases">
        <title>Six Aerococcus type strain genome sequencing and assembly using PacBio and Illumina Hiseq.</title>
        <authorList>
            <person name="Carkaci D."/>
            <person name="Dargis R."/>
            <person name="Nielsen X.C."/>
            <person name="Skovgaard O."/>
            <person name="Fuursted K."/>
            <person name="Christensen J.J."/>
        </authorList>
    </citation>
    <scope>NUCLEOTIDE SEQUENCE [LARGE SCALE GENOMIC DNA]</scope>
    <source>
        <strain evidence="7">CCUG43001</strain>
    </source>
</reference>
<comment type="subcellular location">
    <subcellularLocation>
        <location evidence="1">Cytoplasm</location>
    </subcellularLocation>
</comment>
<dbReference type="Pfam" id="PF06857">
    <property type="entry name" value="ACP"/>
    <property type="match status" value="1"/>
</dbReference>
<dbReference type="Proteomes" id="UP000069912">
    <property type="component" value="Chromosome"/>
</dbReference>
<dbReference type="EMBL" id="PKGY01000005">
    <property type="protein sequence ID" value="PKZ21072.1"/>
    <property type="molecule type" value="Genomic_DNA"/>
</dbReference>
<dbReference type="InterPro" id="IPR006495">
    <property type="entry name" value="CitD"/>
</dbReference>
<dbReference type="GeneID" id="92902620"/>
<evidence type="ECO:0000256" key="3">
    <source>
        <dbReference type="ARBA" id="ARBA00022553"/>
    </source>
</evidence>
<organism evidence="5 7">
    <name type="scientific">Aerococcus sanguinicola</name>
    <dbReference type="NCBI Taxonomy" id="119206"/>
    <lineage>
        <taxon>Bacteria</taxon>
        <taxon>Bacillati</taxon>
        <taxon>Bacillota</taxon>
        <taxon>Bacilli</taxon>
        <taxon>Lactobacillales</taxon>
        <taxon>Aerococcaceae</taxon>
        <taxon>Aerococcus</taxon>
    </lineage>
</organism>
<dbReference type="AlphaFoldDB" id="A0A109RCU8"/>
<dbReference type="GO" id="GO:0016829">
    <property type="term" value="F:lyase activity"/>
    <property type="evidence" value="ECO:0007669"/>
    <property type="project" value="UniProtKB-KW"/>
</dbReference>
<reference evidence="5 7" key="1">
    <citation type="journal article" date="2016" name="Genome Announc.">
        <title>Complete Genome Sequences of Aerococcus christensenii CCUG 28831T, Aerococcus sanguinicola CCUG 43001T, Aerococcus urinae CCUG 36881T, Aerococcus urinaeequi CCUG 28094T, Aerococcus urinaehominis CCUG 42038 BT, and Aerococcus viridans CCUG 4311T.</title>
        <authorList>
            <person name="Carkaci D."/>
            <person name="Dargis R."/>
            <person name="Nielsen X.C."/>
            <person name="Skovgaard O."/>
            <person name="Fuursted K."/>
            <person name="Christensen J.J."/>
        </authorList>
    </citation>
    <scope>NUCLEOTIDE SEQUENCE [LARGE SCALE GENOMIC DNA]</scope>
    <source>
        <strain evidence="5 7">CCUG43001</strain>
    </source>
</reference>
<sequence length="97" mass="10669">MELQDKAQAGTIESSDVRVTVEPATSRQIQVDSTVYAQFGEAIEATIEEVLDQLEVDGVKLYADDHGALDCTIRSRVQTAIFRSINQTEGLPWGTKL</sequence>
<evidence type="ECO:0000256" key="4">
    <source>
        <dbReference type="PIRSR" id="PIRSR002736-50"/>
    </source>
</evidence>
<evidence type="ECO:0000313" key="6">
    <source>
        <dbReference type="EMBL" id="PKZ21072.1"/>
    </source>
</evidence>
<dbReference type="KEGG" id="asan:AWM72_00850"/>
<dbReference type="GO" id="GO:0005737">
    <property type="term" value="C:cytoplasm"/>
    <property type="evidence" value="ECO:0007669"/>
    <property type="project" value="UniProtKB-SubCell"/>
</dbReference>
<evidence type="ECO:0000313" key="7">
    <source>
        <dbReference type="Proteomes" id="UP000069912"/>
    </source>
</evidence>
<dbReference type="PIRSF" id="PIRSF002736">
    <property type="entry name" value="Citrt_lyas_gamma"/>
    <property type="match status" value="1"/>
</dbReference>
<reference evidence="6 8" key="3">
    <citation type="submission" date="2017-12" db="EMBL/GenBank/DDBJ databases">
        <title>Phylogenetic diversity of female urinary microbiome.</title>
        <authorList>
            <person name="Thomas-White K."/>
            <person name="Wolfe A.J."/>
        </authorList>
    </citation>
    <scope>NUCLEOTIDE SEQUENCE [LARGE SCALE GENOMIC DNA]</scope>
    <source>
        <strain evidence="6 8">UMB0139</strain>
    </source>
</reference>
<dbReference type="InterPro" id="IPR023439">
    <property type="entry name" value="Mal_deCO2ase/Cit_lyase_ACP"/>
</dbReference>
<evidence type="ECO:0000256" key="2">
    <source>
        <dbReference type="ARBA" id="ARBA00022490"/>
    </source>
</evidence>
<accession>A0A109RCU8</accession>
<keyword evidence="5" id="KW-0456">Lyase</keyword>